<proteinExistence type="predicted"/>
<name>A0A1R1PSM0_ZANCU</name>
<dbReference type="AlphaFoldDB" id="A0A1R1PSM0"/>
<feature type="compositionally biased region" description="Basic and acidic residues" evidence="1">
    <location>
        <begin position="1"/>
        <end position="11"/>
    </location>
</feature>
<feature type="region of interest" description="Disordered" evidence="1">
    <location>
        <begin position="1"/>
        <end position="20"/>
    </location>
</feature>
<gene>
    <name evidence="2" type="ORF">AX774_g2609</name>
</gene>
<feature type="compositionally biased region" description="Polar residues" evidence="1">
    <location>
        <begin position="32"/>
        <end position="76"/>
    </location>
</feature>
<comment type="caution">
    <text evidence="2">The sequence shown here is derived from an EMBL/GenBank/DDBJ whole genome shotgun (WGS) entry which is preliminary data.</text>
</comment>
<evidence type="ECO:0000313" key="2">
    <source>
        <dbReference type="EMBL" id="OMH83882.1"/>
    </source>
</evidence>
<evidence type="ECO:0000313" key="3">
    <source>
        <dbReference type="Proteomes" id="UP000188320"/>
    </source>
</evidence>
<dbReference type="EMBL" id="LSSK01000293">
    <property type="protein sequence ID" value="OMH83882.1"/>
    <property type="molecule type" value="Genomic_DNA"/>
</dbReference>
<reference evidence="3" key="1">
    <citation type="submission" date="2017-01" db="EMBL/GenBank/DDBJ databases">
        <authorList>
            <person name="Wang Y."/>
            <person name="White M."/>
            <person name="Kvist S."/>
            <person name="Moncalvo J.-M."/>
        </authorList>
    </citation>
    <scope>NUCLEOTIDE SEQUENCE [LARGE SCALE GENOMIC DNA]</scope>
    <source>
        <strain evidence="3">COL-18-3</strain>
    </source>
</reference>
<feature type="region of interest" description="Disordered" evidence="1">
    <location>
        <begin position="32"/>
        <end position="77"/>
    </location>
</feature>
<evidence type="ECO:0000256" key="1">
    <source>
        <dbReference type="SAM" id="MobiDB-lite"/>
    </source>
</evidence>
<accession>A0A1R1PSM0</accession>
<organism evidence="2 3">
    <name type="scientific">Zancudomyces culisetae</name>
    <name type="common">Gut fungus</name>
    <name type="synonym">Smittium culisetae</name>
    <dbReference type="NCBI Taxonomy" id="1213189"/>
    <lineage>
        <taxon>Eukaryota</taxon>
        <taxon>Fungi</taxon>
        <taxon>Fungi incertae sedis</taxon>
        <taxon>Zoopagomycota</taxon>
        <taxon>Kickxellomycotina</taxon>
        <taxon>Harpellomycetes</taxon>
        <taxon>Harpellales</taxon>
        <taxon>Legeriomycetaceae</taxon>
        <taxon>Zancudomyces</taxon>
    </lineage>
</organism>
<protein>
    <submittedName>
        <fullName evidence="2">Uncharacterized protein</fullName>
    </submittedName>
</protein>
<dbReference type="Proteomes" id="UP000188320">
    <property type="component" value="Unassembled WGS sequence"/>
</dbReference>
<sequence>MLNMSDSKKTEGVISQTEAKLRCQESSVLYLTDQTFSPENQLSDQPDQMPTHPNSVVDQPDQEPNQSDPVATQPIQVPNRHCQMSYPLDTLRSLPARMLPEPDSWDLEHSDSCTEDECNLMEYSPIIVIDDESEMCPDDVIYL</sequence>
<keyword evidence="3" id="KW-1185">Reference proteome</keyword>